<organism evidence="1 2">
    <name type="scientific">Mycena albidolilacea</name>
    <dbReference type="NCBI Taxonomy" id="1033008"/>
    <lineage>
        <taxon>Eukaryota</taxon>
        <taxon>Fungi</taxon>
        <taxon>Dikarya</taxon>
        <taxon>Basidiomycota</taxon>
        <taxon>Agaricomycotina</taxon>
        <taxon>Agaricomycetes</taxon>
        <taxon>Agaricomycetidae</taxon>
        <taxon>Agaricales</taxon>
        <taxon>Marasmiineae</taxon>
        <taxon>Mycenaceae</taxon>
        <taxon>Mycena</taxon>
    </lineage>
</organism>
<evidence type="ECO:0000313" key="1">
    <source>
        <dbReference type="EMBL" id="KAJ7312376.1"/>
    </source>
</evidence>
<keyword evidence="2" id="KW-1185">Reference proteome</keyword>
<name>A0AAD6Z8T2_9AGAR</name>
<sequence length="383" mass="40917">MSSAEVVPMFSGNPNATSDSSSCKPLSNLFLKKFRVHMCNLGITDPEDHISAMMDYFKDNSPAEKTLKAGTGKGVTGDVATLAGIANGSSGIWQVWDALPEVIHNKVKAMQTDWATFTMEIKGIKREHIREGVAKAKKAKEMECVVSKLVCNCSTPTTPTTPISKMAVQLARAGLQSPSQSVRNPPPVNPFGREGGGKGNLFALPAQLGENDKAQLEWVAARLGHALLADNTAGCAEYVHHISIWNTQFGGVRVLLECTGYLLSPGTAAPGSSECFGCECPGPPIPAKESTFRTLCAKNLAPPPTQVNIVAGHKEGPDISGIQYSGINPDQIEVVDLYAMGAGEVRCKPFMHWMVVEGPNGEKQYKPQPLTEIHTLVPPVAQA</sequence>
<comment type="caution">
    <text evidence="1">The sequence shown here is derived from an EMBL/GenBank/DDBJ whole genome shotgun (WGS) entry which is preliminary data.</text>
</comment>
<dbReference type="EMBL" id="JARIHO010000072">
    <property type="protein sequence ID" value="KAJ7312376.1"/>
    <property type="molecule type" value="Genomic_DNA"/>
</dbReference>
<reference evidence="1" key="1">
    <citation type="submission" date="2023-03" db="EMBL/GenBank/DDBJ databases">
        <title>Massive genome expansion in bonnet fungi (Mycena s.s.) driven by repeated elements and novel gene families across ecological guilds.</title>
        <authorList>
            <consortium name="Lawrence Berkeley National Laboratory"/>
            <person name="Harder C.B."/>
            <person name="Miyauchi S."/>
            <person name="Viragh M."/>
            <person name="Kuo A."/>
            <person name="Thoen E."/>
            <person name="Andreopoulos B."/>
            <person name="Lu D."/>
            <person name="Skrede I."/>
            <person name="Drula E."/>
            <person name="Henrissat B."/>
            <person name="Morin E."/>
            <person name="Kohler A."/>
            <person name="Barry K."/>
            <person name="LaButti K."/>
            <person name="Morin E."/>
            <person name="Salamov A."/>
            <person name="Lipzen A."/>
            <person name="Mereny Z."/>
            <person name="Hegedus B."/>
            <person name="Baldrian P."/>
            <person name="Stursova M."/>
            <person name="Weitz H."/>
            <person name="Taylor A."/>
            <person name="Grigoriev I.V."/>
            <person name="Nagy L.G."/>
            <person name="Martin F."/>
            <person name="Kauserud H."/>
        </authorList>
    </citation>
    <scope>NUCLEOTIDE SEQUENCE</scope>
    <source>
        <strain evidence="1">CBHHK002</strain>
    </source>
</reference>
<proteinExistence type="predicted"/>
<dbReference type="AlphaFoldDB" id="A0AAD6Z8T2"/>
<accession>A0AAD6Z8T2</accession>
<evidence type="ECO:0000313" key="2">
    <source>
        <dbReference type="Proteomes" id="UP001218218"/>
    </source>
</evidence>
<dbReference type="Proteomes" id="UP001218218">
    <property type="component" value="Unassembled WGS sequence"/>
</dbReference>
<gene>
    <name evidence="1" type="ORF">DFH08DRAFT_822119</name>
</gene>
<protein>
    <submittedName>
        <fullName evidence="1">Uncharacterized protein</fullName>
    </submittedName>
</protein>